<dbReference type="STRING" id="708187.A0A1Q8RGG8"/>
<dbReference type="Proteomes" id="UP000186583">
    <property type="component" value="Unassembled WGS sequence"/>
</dbReference>
<evidence type="ECO:0000256" key="2">
    <source>
        <dbReference type="ARBA" id="ARBA00022857"/>
    </source>
</evidence>
<dbReference type="PANTHER" id="PTHR43618:SF8">
    <property type="entry name" value="7ALPHA-HYDROXYSTEROID DEHYDROGENASE"/>
    <property type="match status" value="1"/>
</dbReference>
<evidence type="ECO:0000256" key="1">
    <source>
        <dbReference type="ARBA" id="ARBA00006484"/>
    </source>
</evidence>
<dbReference type="InterPro" id="IPR052178">
    <property type="entry name" value="Sec_Metab_Biosynth_SDR"/>
</dbReference>
<dbReference type="SUPFAM" id="SSF51735">
    <property type="entry name" value="NAD(P)-binding Rossmann-fold domains"/>
    <property type="match status" value="1"/>
</dbReference>
<dbReference type="Pfam" id="PF13561">
    <property type="entry name" value="adh_short_C2"/>
    <property type="match status" value="1"/>
</dbReference>
<protein>
    <submittedName>
        <fullName evidence="4">Rhamnolipids biosynthesis 3-oxoacyl-[acyl-carrier-protein] reductase 2</fullName>
    </submittedName>
</protein>
<sequence>MAEANILPRGLSCSQQLSVRIGELFSVKDRVVVITGGGSGLGRSIAQGFALNDSRVYIVGRRLEVLQSAASEIGGDIHVLQGDVGTKAGCEQIAEQVKARESRVSFDSPRDLLSLVAFANLFSASQVDTLINCAGLMTLWKVYAKDNNDGSKSDIKMTMLVNVNGVYFMTTCFVPLLRKAADPNVLIISSLAAMKIRVNTICPGIFPSEMTTVSTNEHQTPTPAADTDKVGWGLHPIAQKTTLLSTAGRPGRPEEIVGPVLMLSSAAGTYMNGAQLVIDGGLLVNVLG</sequence>
<accession>A0A1Q8RGG8</accession>
<keyword evidence="5" id="KW-1185">Reference proteome</keyword>
<dbReference type="PRINTS" id="PR00081">
    <property type="entry name" value="GDHRDH"/>
</dbReference>
<dbReference type="AlphaFoldDB" id="A0A1Q8RGG8"/>
<dbReference type="PANTHER" id="PTHR43618">
    <property type="entry name" value="7-ALPHA-HYDROXYSTEROID DEHYDROGENASE"/>
    <property type="match status" value="1"/>
</dbReference>
<name>A0A1Q8RGG8_9PEZI</name>
<dbReference type="InterPro" id="IPR002347">
    <property type="entry name" value="SDR_fam"/>
</dbReference>
<dbReference type="InterPro" id="IPR036291">
    <property type="entry name" value="NAD(P)-bd_dom_sf"/>
</dbReference>
<dbReference type="OrthoDB" id="2898618at2759"/>
<evidence type="ECO:0000256" key="3">
    <source>
        <dbReference type="ARBA" id="ARBA00023002"/>
    </source>
</evidence>
<comment type="similarity">
    <text evidence="1">Belongs to the short-chain dehydrogenases/reductases (SDR) family.</text>
</comment>
<proteinExistence type="inferred from homology"/>
<organism evidence="4 5">
    <name type="scientific">Colletotrichum chlorophyti</name>
    <dbReference type="NCBI Taxonomy" id="708187"/>
    <lineage>
        <taxon>Eukaryota</taxon>
        <taxon>Fungi</taxon>
        <taxon>Dikarya</taxon>
        <taxon>Ascomycota</taxon>
        <taxon>Pezizomycotina</taxon>
        <taxon>Sordariomycetes</taxon>
        <taxon>Hypocreomycetidae</taxon>
        <taxon>Glomerellales</taxon>
        <taxon>Glomerellaceae</taxon>
        <taxon>Colletotrichum</taxon>
    </lineage>
</organism>
<keyword evidence="3" id="KW-0560">Oxidoreductase</keyword>
<comment type="caution">
    <text evidence="4">The sequence shown here is derived from an EMBL/GenBank/DDBJ whole genome shotgun (WGS) entry which is preliminary data.</text>
</comment>
<evidence type="ECO:0000313" key="4">
    <source>
        <dbReference type="EMBL" id="OLN83442.1"/>
    </source>
</evidence>
<dbReference type="EMBL" id="MPGH01000204">
    <property type="protein sequence ID" value="OLN83442.1"/>
    <property type="molecule type" value="Genomic_DNA"/>
</dbReference>
<reference evidence="4 5" key="1">
    <citation type="submission" date="2016-11" db="EMBL/GenBank/DDBJ databases">
        <title>Draft Genome Assembly of Colletotrichum chlorophyti a pathogen of herbaceous plants.</title>
        <authorList>
            <person name="Gan P."/>
            <person name="Narusaka M."/>
            <person name="Tsushima A."/>
            <person name="Narusaka Y."/>
            <person name="Takano Y."/>
            <person name="Shirasu K."/>
        </authorList>
    </citation>
    <scope>NUCLEOTIDE SEQUENCE [LARGE SCALE GENOMIC DNA]</scope>
    <source>
        <strain evidence="4 5">NTL11</strain>
    </source>
</reference>
<evidence type="ECO:0000313" key="5">
    <source>
        <dbReference type="Proteomes" id="UP000186583"/>
    </source>
</evidence>
<keyword evidence="2" id="KW-0521">NADP</keyword>
<dbReference type="Pfam" id="PF00106">
    <property type="entry name" value="adh_short"/>
    <property type="match status" value="1"/>
</dbReference>
<dbReference type="Gene3D" id="3.40.50.720">
    <property type="entry name" value="NAD(P)-binding Rossmann-like Domain"/>
    <property type="match status" value="2"/>
</dbReference>
<dbReference type="GO" id="GO:0016491">
    <property type="term" value="F:oxidoreductase activity"/>
    <property type="evidence" value="ECO:0007669"/>
    <property type="project" value="UniProtKB-KW"/>
</dbReference>
<gene>
    <name evidence="4" type="ORF">CCHL11_03044</name>
</gene>